<evidence type="ECO:0000256" key="1">
    <source>
        <dbReference type="SAM" id="MobiDB-lite"/>
    </source>
</evidence>
<evidence type="ECO:0000256" key="2">
    <source>
        <dbReference type="SAM" id="Phobius"/>
    </source>
</evidence>
<dbReference type="eggNOG" id="ENOG502ZNYM">
    <property type="taxonomic scope" value="Bacteria"/>
</dbReference>
<accession>A0A0H3CWL4</accession>
<dbReference type="RefSeq" id="WP_013222423.1">
    <property type="nucleotide sequence ID" value="NC_014318.1"/>
</dbReference>
<organism evidence="3 4">
    <name type="scientific">Amycolatopsis mediterranei (strain U-32)</name>
    <dbReference type="NCBI Taxonomy" id="749927"/>
    <lineage>
        <taxon>Bacteria</taxon>
        <taxon>Bacillati</taxon>
        <taxon>Actinomycetota</taxon>
        <taxon>Actinomycetes</taxon>
        <taxon>Pseudonocardiales</taxon>
        <taxon>Pseudonocardiaceae</taxon>
        <taxon>Amycolatopsis</taxon>
    </lineage>
</organism>
<dbReference type="PATRIC" id="fig|749927.5.peg.509"/>
<dbReference type="GeneID" id="92868288"/>
<dbReference type="EMBL" id="CP002000">
    <property type="protein sequence ID" value="ADJ42309.1"/>
    <property type="molecule type" value="Genomic_DNA"/>
</dbReference>
<keyword evidence="2" id="KW-0472">Membrane</keyword>
<proteinExistence type="predicted"/>
<feature type="region of interest" description="Disordered" evidence="1">
    <location>
        <begin position="1"/>
        <end position="21"/>
    </location>
</feature>
<feature type="transmembrane region" description="Helical" evidence="2">
    <location>
        <begin position="73"/>
        <end position="96"/>
    </location>
</feature>
<dbReference type="KEGG" id="amd:AMED_0488"/>
<name>A0A0H3CWL4_AMYMU</name>
<keyword evidence="2" id="KW-1133">Transmembrane helix</keyword>
<protein>
    <recommendedName>
        <fullName evidence="5">Integral membrane protein</fullName>
    </recommendedName>
</protein>
<gene>
    <name evidence="3" type="ordered locus">AMED_0488</name>
</gene>
<reference evidence="3 4" key="1">
    <citation type="journal article" date="2010" name="Cell Res.">
        <title>Complete genome sequence of the rifamycin SV-producing Amycolatopsis mediterranei U32 revealed its genetic characteristics in phylogeny and metabolism.</title>
        <authorList>
            <person name="Zhao W."/>
            <person name="Zhong Y."/>
            <person name="Yuan H."/>
            <person name="Wang J."/>
            <person name="Zheng H."/>
            <person name="Wang Y."/>
            <person name="Cen X."/>
            <person name="Xu F."/>
            <person name="Bai J."/>
            <person name="Han X."/>
            <person name="Lu G."/>
            <person name="Zhu Y."/>
            <person name="Shao Z."/>
            <person name="Yan H."/>
            <person name="Li C."/>
            <person name="Peng N."/>
            <person name="Zhang Z."/>
            <person name="Zhang Y."/>
            <person name="Lin W."/>
            <person name="Fan Y."/>
            <person name="Qin Z."/>
            <person name="Hu Y."/>
            <person name="Zhu B."/>
            <person name="Wang S."/>
            <person name="Ding X."/>
            <person name="Zhao G.P."/>
        </authorList>
    </citation>
    <scope>NUCLEOTIDE SEQUENCE [LARGE SCALE GENOMIC DNA]</scope>
    <source>
        <strain evidence="4">U-32</strain>
    </source>
</reference>
<feature type="transmembrane region" description="Helical" evidence="2">
    <location>
        <begin position="30"/>
        <end position="48"/>
    </location>
</feature>
<sequence>MIDLPQPTGAELWPPEEPGPRARLHKPWRTLVAAVEVVLAVVAGWAAYSCWHSSVATVVTRTDDGAVLESHRYFGGLLAAAIGLGTVAALLLVDAVRQLSLAIRARSAKTKA</sequence>
<dbReference type="HOGENOM" id="CLU_153016_0_1_11"/>
<evidence type="ECO:0000313" key="4">
    <source>
        <dbReference type="Proteomes" id="UP000000328"/>
    </source>
</evidence>
<dbReference type="AlphaFoldDB" id="A0A0H3CWL4"/>
<evidence type="ECO:0000313" key="3">
    <source>
        <dbReference type="EMBL" id="ADJ42309.1"/>
    </source>
</evidence>
<evidence type="ECO:0008006" key="5">
    <source>
        <dbReference type="Google" id="ProtNLM"/>
    </source>
</evidence>
<keyword evidence="2" id="KW-0812">Transmembrane</keyword>
<dbReference type="Proteomes" id="UP000000328">
    <property type="component" value="Chromosome"/>
</dbReference>
<dbReference type="OrthoDB" id="3628895at2"/>